<proteinExistence type="predicted"/>
<evidence type="ECO:0000256" key="3">
    <source>
        <dbReference type="ARBA" id="ARBA00022989"/>
    </source>
</evidence>
<dbReference type="InterPro" id="IPR010540">
    <property type="entry name" value="CmpB_TMEM229"/>
</dbReference>
<dbReference type="GO" id="GO:0016020">
    <property type="term" value="C:membrane"/>
    <property type="evidence" value="ECO:0007669"/>
    <property type="project" value="UniProtKB-SubCell"/>
</dbReference>
<feature type="transmembrane region" description="Helical" evidence="5">
    <location>
        <begin position="23"/>
        <end position="45"/>
    </location>
</feature>
<reference evidence="6 7" key="1">
    <citation type="journal article" date="2019" name="Anaerobe">
        <title>Detection of Robinsoniella peoriensis in multiple bone samples of a trauma patient.</title>
        <authorList>
            <person name="Schrottner P."/>
            <person name="Hartwich K."/>
            <person name="Bunk B."/>
            <person name="Schober I."/>
            <person name="Helbig S."/>
            <person name="Rudolph W.W."/>
            <person name="Gunzer F."/>
        </authorList>
    </citation>
    <scope>NUCLEOTIDE SEQUENCE [LARGE SCALE GENOMIC DNA]</scope>
    <source>
        <strain evidence="6 7">DSM 106044</strain>
    </source>
</reference>
<comment type="caution">
    <text evidence="6">The sequence shown here is derived from an EMBL/GenBank/DDBJ whole genome shotgun (WGS) entry which is preliminary data.</text>
</comment>
<dbReference type="EMBL" id="QGQD01000076">
    <property type="protein sequence ID" value="TLC99131.1"/>
    <property type="molecule type" value="Genomic_DNA"/>
</dbReference>
<sequence length="87" mass="10054">MFPIYGMAAFIGPIYQRINKKSAIFRGFIYTMAIFGTEFLTGAFLKKRGMCPWDYSNAKLNVKGVIRLDYAPLWFATGLLYEKILKR</sequence>
<gene>
    <name evidence="6" type="ORF">DSM106044_04019</name>
</gene>
<keyword evidence="4 5" id="KW-0472">Membrane</keyword>
<evidence type="ECO:0000256" key="1">
    <source>
        <dbReference type="ARBA" id="ARBA00004141"/>
    </source>
</evidence>
<name>A0A4U8Q2Z7_9FIRM</name>
<dbReference type="PANTHER" id="PTHR31746">
    <property type="entry name" value="TRANSMEMBRANE PROTEIN 229 FAMILY MEMBER"/>
    <property type="match status" value="1"/>
</dbReference>
<dbReference type="Proteomes" id="UP000306509">
    <property type="component" value="Unassembled WGS sequence"/>
</dbReference>
<keyword evidence="2 5" id="KW-0812">Transmembrane</keyword>
<evidence type="ECO:0000313" key="6">
    <source>
        <dbReference type="EMBL" id="TLC99131.1"/>
    </source>
</evidence>
<evidence type="ECO:0000256" key="4">
    <source>
        <dbReference type="ARBA" id="ARBA00023136"/>
    </source>
</evidence>
<accession>A0A4U8Q2Z7</accession>
<evidence type="ECO:0000256" key="2">
    <source>
        <dbReference type="ARBA" id="ARBA00022692"/>
    </source>
</evidence>
<dbReference type="STRING" id="180332.GCA_000797495_05227"/>
<keyword evidence="7" id="KW-1185">Reference proteome</keyword>
<evidence type="ECO:0000256" key="5">
    <source>
        <dbReference type="SAM" id="Phobius"/>
    </source>
</evidence>
<dbReference type="AlphaFoldDB" id="A0A4U8Q2Z7"/>
<organism evidence="6 7">
    <name type="scientific">Robinsoniella peoriensis</name>
    <dbReference type="NCBI Taxonomy" id="180332"/>
    <lineage>
        <taxon>Bacteria</taxon>
        <taxon>Bacillati</taxon>
        <taxon>Bacillota</taxon>
        <taxon>Clostridia</taxon>
        <taxon>Lachnospirales</taxon>
        <taxon>Lachnospiraceae</taxon>
        <taxon>Robinsoniella</taxon>
    </lineage>
</organism>
<keyword evidence="3 5" id="KW-1133">Transmembrane helix</keyword>
<evidence type="ECO:0000313" key="7">
    <source>
        <dbReference type="Proteomes" id="UP000306509"/>
    </source>
</evidence>
<dbReference type="Pfam" id="PF06541">
    <property type="entry name" value="ABC_trans_CmpB"/>
    <property type="match status" value="1"/>
</dbReference>
<comment type="subcellular location">
    <subcellularLocation>
        <location evidence="1">Membrane</location>
        <topology evidence="1">Multi-pass membrane protein</topology>
    </subcellularLocation>
</comment>
<protein>
    <submittedName>
        <fullName evidence="6">Putative membrane protein</fullName>
    </submittedName>
</protein>